<proteinExistence type="predicted"/>
<dbReference type="AlphaFoldDB" id="U5DBJ6"/>
<reference evidence="2" key="1">
    <citation type="journal article" date="2013" name="Science">
        <title>The Amborella genome and the evolution of flowering plants.</title>
        <authorList>
            <consortium name="Amborella Genome Project"/>
        </authorList>
    </citation>
    <scope>NUCLEOTIDE SEQUENCE [LARGE SCALE GENOMIC DNA]</scope>
</reference>
<dbReference type="Gramene" id="ERN17783">
    <property type="protein sequence ID" value="ERN17783"/>
    <property type="gene ID" value="AMTR_s00047p00144880"/>
</dbReference>
<gene>
    <name evidence="1" type="ORF">AMTR_s00047p00144880</name>
</gene>
<dbReference type="HOGENOM" id="CLU_2486344_0_0_1"/>
<organism evidence="1 2">
    <name type="scientific">Amborella trichopoda</name>
    <dbReference type="NCBI Taxonomy" id="13333"/>
    <lineage>
        <taxon>Eukaryota</taxon>
        <taxon>Viridiplantae</taxon>
        <taxon>Streptophyta</taxon>
        <taxon>Embryophyta</taxon>
        <taxon>Tracheophyta</taxon>
        <taxon>Spermatophyta</taxon>
        <taxon>Magnoliopsida</taxon>
        <taxon>Amborellales</taxon>
        <taxon>Amborellaceae</taxon>
        <taxon>Amborella</taxon>
    </lineage>
</organism>
<dbReference type="Proteomes" id="UP000017836">
    <property type="component" value="Unassembled WGS sequence"/>
</dbReference>
<name>U5DBJ6_AMBTC</name>
<protein>
    <submittedName>
        <fullName evidence="1">Uncharacterized protein</fullName>
    </submittedName>
</protein>
<keyword evidence="2" id="KW-1185">Reference proteome</keyword>
<dbReference type="EMBL" id="KI392311">
    <property type="protein sequence ID" value="ERN17783.1"/>
    <property type="molecule type" value="Genomic_DNA"/>
</dbReference>
<accession>U5DBJ6</accession>
<dbReference type="OMA" id="FPGFQIC"/>
<sequence length="87" mass="9524">MDTDSSFPGFPTSFSSSDEFVLKRALNRLQKQAPAPLPLKSMALILEERLKKGEMNFNASFSNGKAPIPLLTPLLLSPSSIDNRNTS</sequence>
<evidence type="ECO:0000313" key="2">
    <source>
        <dbReference type="Proteomes" id="UP000017836"/>
    </source>
</evidence>
<evidence type="ECO:0000313" key="1">
    <source>
        <dbReference type="EMBL" id="ERN17783.1"/>
    </source>
</evidence>